<feature type="domain" description="Anti-bacteriophage protein A/HamA C-terminal" evidence="1">
    <location>
        <begin position="24"/>
        <end position="305"/>
    </location>
</feature>
<organism evidence="2 3">
    <name type="scientific">Vibrio alginolyticus</name>
    <dbReference type="NCBI Taxonomy" id="663"/>
    <lineage>
        <taxon>Bacteria</taxon>
        <taxon>Pseudomonadati</taxon>
        <taxon>Pseudomonadota</taxon>
        <taxon>Gammaproteobacteria</taxon>
        <taxon>Vibrionales</taxon>
        <taxon>Vibrionaceae</taxon>
        <taxon>Vibrio</taxon>
    </lineage>
</organism>
<evidence type="ECO:0000313" key="2">
    <source>
        <dbReference type="EMBL" id="NOI07964.1"/>
    </source>
</evidence>
<name>A0A7Y4EX45_VIBAL</name>
<comment type="caution">
    <text evidence="2">The sequence shown here is derived from an EMBL/GenBank/DDBJ whole genome shotgun (WGS) entry which is preliminary data.</text>
</comment>
<dbReference type="AlphaFoldDB" id="A0A7Y4EX45"/>
<protein>
    <submittedName>
        <fullName evidence="2">DUF1837 domain-containing protein</fullName>
    </submittedName>
</protein>
<dbReference type="RefSeq" id="WP_114867731.1">
    <property type="nucleotide sequence ID" value="NZ_JBBLNB010000004.1"/>
</dbReference>
<dbReference type="EMBL" id="VTYF01000002">
    <property type="protein sequence ID" value="NOI07964.1"/>
    <property type="molecule type" value="Genomic_DNA"/>
</dbReference>
<proteinExistence type="predicted"/>
<evidence type="ECO:0000259" key="1">
    <source>
        <dbReference type="Pfam" id="PF08878"/>
    </source>
</evidence>
<dbReference type="Pfam" id="PF08878">
    <property type="entry name" value="HamA"/>
    <property type="match status" value="1"/>
</dbReference>
<accession>A0A7Y4EX45</accession>
<reference evidence="2 3" key="1">
    <citation type="submission" date="2019-09" db="EMBL/GenBank/DDBJ databases">
        <title>Draft genome sequencing and comparative genomics of hatchery-associated Vibrios.</title>
        <authorList>
            <person name="Kehlet-Delgado H."/>
            <person name="Mueller R.S."/>
        </authorList>
    </citation>
    <scope>NUCLEOTIDE SEQUENCE [LARGE SCALE GENOMIC DNA]</scope>
    <source>
        <strain evidence="2 3">081416A</strain>
    </source>
</reference>
<dbReference type="Proteomes" id="UP000532247">
    <property type="component" value="Unassembled WGS sequence"/>
</dbReference>
<evidence type="ECO:0000313" key="3">
    <source>
        <dbReference type="Proteomes" id="UP000532247"/>
    </source>
</evidence>
<sequence length="306" mass="34848">MTININRYLSVDKSAYDACIGCLEHEHVIEGYNTNIRLHYLKFDGNGKPMVKALANLLYEFIIDYCISSANRPDQLTARESARLTKEARKLFRHPEIDEDNPDRTGEAGELLLFFLIEAILGAPQMVSKMELKTNHKDEVKGSDGIHAKYNQEDDLVDFFFGEAKLYVDSNSAIQAALNSIDDFHSVEMLEHEFTMVTKHFKYSNEETKKALSSLIICGEPGPSARLNHACLIGYNYKDFRTINGGNPKVLTENFVSKFQEEGMRLTKSLQTKIANMNCNHLSFEFFFLPFPSVDDFRNAFNKALD</sequence>
<dbReference type="InterPro" id="IPR014976">
    <property type="entry name" value="AbpA_HamA_C"/>
</dbReference>
<gene>
    <name evidence="2" type="ORF">F0254_03675</name>
</gene>